<keyword evidence="1" id="KW-0805">Transcription regulation</keyword>
<dbReference type="PROSITE" id="PS50949">
    <property type="entry name" value="HTH_GNTR"/>
    <property type="match status" value="1"/>
</dbReference>
<dbReference type="SUPFAM" id="SSF46785">
    <property type="entry name" value="Winged helix' DNA-binding domain"/>
    <property type="match status" value="1"/>
</dbReference>
<dbReference type="InterPro" id="IPR000524">
    <property type="entry name" value="Tscrpt_reg_HTH_GntR"/>
</dbReference>
<dbReference type="Pfam" id="PF07729">
    <property type="entry name" value="FCD"/>
    <property type="match status" value="1"/>
</dbReference>
<dbReference type="PRINTS" id="PR00035">
    <property type="entry name" value="HTHGNTR"/>
</dbReference>
<dbReference type="CDD" id="cd07377">
    <property type="entry name" value="WHTH_GntR"/>
    <property type="match status" value="1"/>
</dbReference>
<feature type="domain" description="HTH gntR-type" evidence="4">
    <location>
        <begin position="16"/>
        <end position="84"/>
    </location>
</feature>
<evidence type="ECO:0000256" key="2">
    <source>
        <dbReference type="ARBA" id="ARBA00023125"/>
    </source>
</evidence>
<dbReference type="Pfam" id="PF00392">
    <property type="entry name" value="GntR"/>
    <property type="match status" value="1"/>
</dbReference>
<dbReference type="Gene3D" id="1.10.10.10">
    <property type="entry name" value="Winged helix-like DNA-binding domain superfamily/Winged helix DNA-binding domain"/>
    <property type="match status" value="1"/>
</dbReference>
<evidence type="ECO:0000259" key="4">
    <source>
        <dbReference type="PROSITE" id="PS50949"/>
    </source>
</evidence>
<organism evidence="5 6">
    <name type="scientific">Mycolicibacterium cyprinidarum</name>
    <dbReference type="NCBI Taxonomy" id="2860311"/>
    <lineage>
        <taxon>Bacteria</taxon>
        <taxon>Bacillati</taxon>
        <taxon>Actinomycetota</taxon>
        <taxon>Actinomycetes</taxon>
        <taxon>Mycobacteriales</taxon>
        <taxon>Mycobacteriaceae</taxon>
        <taxon>Mycolicibacterium</taxon>
    </lineage>
</organism>
<dbReference type="InterPro" id="IPR011711">
    <property type="entry name" value="GntR_C"/>
</dbReference>
<dbReference type="InterPro" id="IPR008920">
    <property type="entry name" value="TF_FadR/GntR_C"/>
</dbReference>
<dbReference type="Proteomes" id="UP001060504">
    <property type="component" value="Unassembled WGS sequence"/>
</dbReference>
<dbReference type="InterPro" id="IPR036390">
    <property type="entry name" value="WH_DNA-bd_sf"/>
</dbReference>
<gene>
    <name evidence="5" type="ORF">NGTWS1702_14320</name>
</gene>
<reference evidence="5 6" key="1">
    <citation type="submission" date="2021-08" db="EMBL/GenBank/DDBJ databases">
        <title>Draft genome sequence of Mycolicibacterium sp. NGTWS1702 strain.</title>
        <authorList>
            <person name="Matsumoto M."/>
            <person name="Tang B.C.C."/>
            <person name="Machida Y."/>
            <person name="Matoyama H."/>
            <person name="Kishihara T."/>
            <person name="Sato S."/>
            <person name="Kondo I."/>
            <person name="Sano M."/>
            <person name="Kato G."/>
        </authorList>
    </citation>
    <scope>NUCLEOTIDE SEQUENCE [LARGE SCALE GENOMIC DNA]</scope>
    <source>
        <strain evidence="5 6">NGTWSNA01</strain>
    </source>
</reference>
<dbReference type="SMART" id="SM00895">
    <property type="entry name" value="FCD"/>
    <property type="match status" value="1"/>
</dbReference>
<dbReference type="SMART" id="SM00345">
    <property type="entry name" value="HTH_GNTR"/>
    <property type="match status" value="1"/>
</dbReference>
<dbReference type="EMBL" id="BPRH01001510">
    <property type="protein sequence ID" value="GJF13655.1"/>
    <property type="molecule type" value="Genomic_DNA"/>
</dbReference>
<keyword evidence="2" id="KW-0238">DNA-binding</keyword>
<evidence type="ECO:0000256" key="3">
    <source>
        <dbReference type="ARBA" id="ARBA00023163"/>
    </source>
</evidence>
<sequence length="247" mass="26873">MNGQNRGMVLQPVNRRSVPEDVFEQIVGEVLSGEMQPGQTLPSERRLAEVLGVSRPAVREALKRVSAAGLVEVRQGDSTTVRDFRRHAGLDLLPRLLLRSGELDARVALSILEARLHNGPKVAELAAQRRGPDLPALLEEAVHALEVETDQIEQQRHALTFWDHIVDGADSITFRLMYNTLRAAYEPALPALAVVMAAEVGRPHAYRELAQAISSGDGAAAKQAALDLLEPSTTALSAVFASMEEPR</sequence>
<keyword evidence="6" id="KW-1185">Reference proteome</keyword>
<protein>
    <submittedName>
        <fullName evidence="5">GntR family transcriptional regulator</fullName>
    </submittedName>
</protein>
<evidence type="ECO:0000313" key="5">
    <source>
        <dbReference type="EMBL" id="GJF13655.1"/>
    </source>
</evidence>
<comment type="caution">
    <text evidence="5">The sequence shown here is derived from an EMBL/GenBank/DDBJ whole genome shotgun (WGS) entry which is preliminary data.</text>
</comment>
<dbReference type="PANTHER" id="PTHR43537:SF24">
    <property type="entry name" value="GLUCONATE OPERON TRANSCRIPTIONAL REPRESSOR"/>
    <property type="match status" value="1"/>
</dbReference>
<accession>A0ABQ4V8G4</accession>
<keyword evidence="3" id="KW-0804">Transcription</keyword>
<dbReference type="SUPFAM" id="SSF48008">
    <property type="entry name" value="GntR ligand-binding domain-like"/>
    <property type="match status" value="1"/>
</dbReference>
<evidence type="ECO:0000256" key="1">
    <source>
        <dbReference type="ARBA" id="ARBA00023015"/>
    </source>
</evidence>
<proteinExistence type="predicted"/>
<dbReference type="InterPro" id="IPR036388">
    <property type="entry name" value="WH-like_DNA-bd_sf"/>
</dbReference>
<name>A0ABQ4V8G4_9MYCO</name>
<dbReference type="Gene3D" id="1.20.120.530">
    <property type="entry name" value="GntR ligand-binding domain-like"/>
    <property type="match status" value="1"/>
</dbReference>
<evidence type="ECO:0000313" key="6">
    <source>
        <dbReference type="Proteomes" id="UP001060504"/>
    </source>
</evidence>
<dbReference type="PANTHER" id="PTHR43537">
    <property type="entry name" value="TRANSCRIPTIONAL REGULATOR, GNTR FAMILY"/>
    <property type="match status" value="1"/>
</dbReference>